<feature type="region of interest" description="Disordered" evidence="1">
    <location>
        <begin position="1132"/>
        <end position="1208"/>
    </location>
</feature>
<feature type="compositionally biased region" description="Basic residues" evidence="1">
    <location>
        <begin position="526"/>
        <end position="538"/>
    </location>
</feature>
<keyword evidence="2" id="KW-1133">Transmembrane helix</keyword>
<feature type="region of interest" description="Disordered" evidence="1">
    <location>
        <begin position="508"/>
        <end position="542"/>
    </location>
</feature>
<dbReference type="InterPro" id="IPR029636">
    <property type="entry name" value="Csf1"/>
</dbReference>
<dbReference type="InterPro" id="IPR048636">
    <property type="entry name" value="Csf1_N"/>
</dbReference>
<feature type="region of interest" description="Disordered" evidence="1">
    <location>
        <begin position="3006"/>
        <end position="3062"/>
    </location>
</feature>
<dbReference type="PANTHER" id="PTHR32085:SF3">
    <property type="entry name" value="PROTEIN CSF1"/>
    <property type="match status" value="1"/>
</dbReference>
<proteinExistence type="predicted"/>
<evidence type="ECO:0000259" key="3">
    <source>
        <dbReference type="Pfam" id="PF21678"/>
    </source>
</evidence>
<dbReference type="Proteomes" id="UP000799421">
    <property type="component" value="Unassembled WGS sequence"/>
</dbReference>
<evidence type="ECO:0000259" key="4">
    <source>
        <dbReference type="Pfam" id="PF25038"/>
    </source>
</evidence>
<name>A0A6A7C2Q0_9PEZI</name>
<evidence type="ECO:0000256" key="1">
    <source>
        <dbReference type="SAM" id="MobiDB-lite"/>
    </source>
</evidence>
<evidence type="ECO:0000256" key="2">
    <source>
        <dbReference type="SAM" id="Phobius"/>
    </source>
</evidence>
<keyword evidence="2" id="KW-0812">Transmembrane</keyword>
<evidence type="ECO:0000313" key="6">
    <source>
        <dbReference type="Proteomes" id="UP000799421"/>
    </source>
</evidence>
<dbReference type="EMBL" id="MU005971">
    <property type="protein sequence ID" value="KAF2861643.1"/>
    <property type="molecule type" value="Genomic_DNA"/>
</dbReference>
<reference evidence="5" key="1">
    <citation type="journal article" date="2020" name="Stud. Mycol.">
        <title>101 Dothideomycetes genomes: a test case for predicting lifestyles and emergence of pathogens.</title>
        <authorList>
            <person name="Haridas S."/>
            <person name="Albert R."/>
            <person name="Binder M."/>
            <person name="Bloem J."/>
            <person name="Labutti K."/>
            <person name="Salamov A."/>
            <person name="Andreopoulos B."/>
            <person name="Baker S."/>
            <person name="Barry K."/>
            <person name="Bills G."/>
            <person name="Bluhm B."/>
            <person name="Cannon C."/>
            <person name="Castanera R."/>
            <person name="Culley D."/>
            <person name="Daum C."/>
            <person name="Ezra D."/>
            <person name="Gonzalez J."/>
            <person name="Henrissat B."/>
            <person name="Kuo A."/>
            <person name="Liang C."/>
            <person name="Lipzen A."/>
            <person name="Lutzoni F."/>
            <person name="Magnuson J."/>
            <person name="Mondo S."/>
            <person name="Nolan M."/>
            <person name="Ohm R."/>
            <person name="Pangilinan J."/>
            <person name="Park H.-J."/>
            <person name="Ramirez L."/>
            <person name="Alfaro M."/>
            <person name="Sun H."/>
            <person name="Tritt A."/>
            <person name="Yoshinaga Y."/>
            <person name="Zwiers L.-H."/>
            <person name="Turgeon B."/>
            <person name="Goodwin S."/>
            <person name="Spatafora J."/>
            <person name="Crous P."/>
            <person name="Grigoriev I."/>
        </authorList>
    </citation>
    <scope>NUCLEOTIDE SEQUENCE</scope>
    <source>
        <strain evidence="5">CBS 480.64</strain>
    </source>
</reference>
<feature type="transmembrane region" description="Helical" evidence="2">
    <location>
        <begin position="16"/>
        <end position="37"/>
    </location>
</feature>
<keyword evidence="6" id="KW-1185">Reference proteome</keyword>
<dbReference type="GO" id="GO:0016020">
    <property type="term" value="C:membrane"/>
    <property type="evidence" value="ECO:0007669"/>
    <property type="project" value="InterPro"/>
</dbReference>
<feature type="compositionally biased region" description="Low complexity" evidence="1">
    <location>
        <begin position="1154"/>
        <end position="1176"/>
    </location>
</feature>
<accession>A0A6A7C2Q0</accession>
<feature type="compositionally biased region" description="Low complexity" evidence="1">
    <location>
        <begin position="3026"/>
        <end position="3039"/>
    </location>
</feature>
<feature type="domain" description="Csf1 C-terminal region" evidence="4">
    <location>
        <begin position="3069"/>
        <end position="3136"/>
    </location>
</feature>
<feature type="region of interest" description="Disordered" evidence="1">
    <location>
        <begin position="2807"/>
        <end position="2832"/>
    </location>
</feature>
<feature type="domain" description="Csf1 N-terminal" evidence="3">
    <location>
        <begin position="30"/>
        <end position="838"/>
    </location>
</feature>
<dbReference type="GO" id="GO:0006113">
    <property type="term" value="P:fermentation"/>
    <property type="evidence" value="ECO:0007669"/>
    <property type="project" value="InterPro"/>
</dbReference>
<feature type="compositionally biased region" description="Low complexity" evidence="1">
    <location>
        <begin position="1199"/>
        <end position="1208"/>
    </location>
</feature>
<feature type="compositionally biased region" description="Basic residues" evidence="1">
    <location>
        <begin position="1183"/>
        <end position="1195"/>
    </location>
</feature>
<organism evidence="5 6">
    <name type="scientific">Piedraia hortae CBS 480.64</name>
    <dbReference type="NCBI Taxonomy" id="1314780"/>
    <lineage>
        <taxon>Eukaryota</taxon>
        <taxon>Fungi</taxon>
        <taxon>Dikarya</taxon>
        <taxon>Ascomycota</taxon>
        <taxon>Pezizomycotina</taxon>
        <taxon>Dothideomycetes</taxon>
        <taxon>Dothideomycetidae</taxon>
        <taxon>Capnodiales</taxon>
        <taxon>Piedraiaceae</taxon>
        <taxon>Piedraia</taxon>
    </lineage>
</organism>
<evidence type="ECO:0008006" key="7">
    <source>
        <dbReference type="Google" id="ProtNLM"/>
    </source>
</evidence>
<gene>
    <name evidence="5" type="ORF">K470DRAFT_256772</name>
</gene>
<feature type="domain" description="Csf1 C-terminal region" evidence="4">
    <location>
        <begin position="2260"/>
        <end position="2992"/>
    </location>
</feature>
<dbReference type="PANTHER" id="PTHR32085">
    <property type="entry name" value="PROTEIN CSF1"/>
    <property type="match status" value="1"/>
</dbReference>
<feature type="transmembrane region" description="Helical" evidence="2">
    <location>
        <begin position="58"/>
        <end position="76"/>
    </location>
</feature>
<evidence type="ECO:0000313" key="5">
    <source>
        <dbReference type="EMBL" id="KAF2861643.1"/>
    </source>
</evidence>
<dbReference type="Pfam" id="PF21678">
    <property type="entry name" value="Csf1_N"/>
    <property type="match status" value="1"/>
</dbReference>
<feature type="region of interest" description="Disordered" evidence="1">
    <location>
        <begin position="111"/>
        <end position="144"/>
    </location>
</feature>
<protein>
    <recommendedName>
        <fullName evidence="7">Fermentation associated protein</fullName>
    </recommendedName>
</protein>
<feature type="compositionally biased region" description="Basic and acidic residues" evidence="1">
    <location>
        <begin position="198"/>
        <end position="207"/>
    </location>
</feature>
<dbReference type="OrthoDB" id="10051416at2759"/>
<dbReference type="Pfam" id="PF25038">
    <property type="entry name" value="Csf1_C"/>
    <property type="match status" value="2"/>
</dbReference>
<dbReference type="InterPro" id="IPR056779">
    <property type="entry name" value="Csf1_C"/>
</dbReference>
<keyword evidence="2" id="KW-0472">Membrane</keyword>
<feature type="region of interest" description="Disordered" evidence="1">
    <location>
        <begin position="191"/>
        <end position="212"/>
    </location>
</feature>
<sequence>MVIADSPLGPLEGFNWVYLIELFVCGVLGLFFLFYFNRLFATVVSYIIRSWTWHKYRAYVEITALQISLLGGRVFFKGIRYQAQNITVLIHDGQITWRYWLRQVQDAEIFQNPSGRPDVPGSDGGMDRSRRSSSISKAEHAGGQTKDLPCRISVKVSAVEAFVYNRTPAFEMMVDATLKKAKEQSANMDGFTFSENSSAKEHKRTDSSKPPAMSELPAWLQLLPVKIECKRAAAAIGNENTTSIVVAKLERAFGVIDAGQSGPLDLYKLLLDFDVDTCSAQLKPNADYKQNQKEAAIKVIREKKGKAGKLPGSRPMLWFRIQRTWRKLMSCFADGSTAGSIKTWSMKSATDEPSRDQEWLQEGEWHGLSRYLDDSGPSDGSNWNNIEYARSSLIMDCKELGFRFFFDVPGYVPLEQPGSALTEDINGSEPPEYGMEFYVHGATVVYGPWADRERVRLQQAFFPSSYVDATPAHRLKPGDTRVWTVFKIHVCVEEDAIFRVPTRESSKDVQWQNIPTPRPPEDASKQNKKRNKSRKRKQNAPAADVRPFGWLDVKVKQDSTVNYVMDMFPRANGYKNFLNVDAKGTEMTSSVNHNLLWRAGPLALDADLSYPLGWREPRRWPFNIVCNDLELFILRDHFFLIIDIVNDWASGPPPEFYTFVPYVYTLNLEFRNWCFYLNVNDANIINDPADLTKNDFLTLEGKSITAKLDIPMEDFRPKRNEITWDVAGHALRMRMLTPSRNTLFTFLKDDLVATLPELTLTGGMDQNGELHPATVLTDLLRFDIWAKGLELKAYGQLVRQFINVKENYFGDYIHFKTLEEFQTASEDMKEANVKTTTPAPPPTPNELDVVLCIIVEDTTLLLPSNLYSCENYVKAQLAQYNLDLRVNSYYLDLGLNLSPLAISHGSLTGTVGDSPPQAFISHVNLYGHRAFGAPPLEPVYFDQFDVDVGSLTGECSGDFTHALVRSAQSFAFAFEDLENALSLQSPNIFHSCVFVRVRTGIIRLWLRAGTDALLVSLQPVTVHSNDWANEWASQRITVSVPELTVACVDTQADDHSKKLPTSAFVRTGVSVNVVVRKSEFSKERQAQQTYVRDCDRRTCRTPFLLYREDTLPVDDPDGTDNLDPPAMQVPPIPCPLNDMGQPITRPRSMRSYLSGASAKSKTSSRSDRSIASSIRSFGQNARRFSRLPARQKSRRSDRASTAASHRSFYTSSSSFRSERVLDNPFAEPNFPLQSFEPSEKNVPPFPQSNNLPKSAFKGMPGDDSSISDFQENMQDTGVFIRVWPGIRGFIESKAVTCLVNFLDDVLPRTAEDVMDAYQSDVISKLPGKQKAKTQILNEVEIMATVPWAQIRVMNFANAKTDQLDVGLLGVQLMVRMKDQLRANKVDTKVSLYSTVDSIEAAVYQRQGGSSELTQLARARVGDVQLWAVLSQDSVVHASVRESEVVLAGQTTERIVSLAVRTAPLVEELKGQIESPLDKARNKLVYLVYAITQHGEGSSDPPFLSRMTYLLRAFPNHLRNQESWKVLSRLRQMLDSLQPSEKHELTQKLDSKDLHCPRDAPSQVLTSWGQWRNWDVPNFGETLAFRIWQKHIEGLPMDSAEGGQLTLVVTSQLLRVALESGGAPNQLTVEDFTLAVDVIPPKKPTGLLLAKENTRTMTLIQLHTGAVRLDLNWTVIDIVRRILPIVDKLETHPPVQRRERSRSRAKSVVERSQRQDVHFVFATDSGTIKLKTINLRHVIAAQGVKVSFTATSSQAAEQNASCMNTLVNLDQAITELHGPSGQLWETKLVSPSIYVHQTQPIRGPSSVDIAASYDALCIRTADSMPGMLAMVDLVITDEVSEIVKLVQSQPEGGSSSLGRHANLNVALLAGDLEMEVLLLQTLSYRIVGGKTRLRVAPRLVGRKGVDVDFDIDKQTHGFVNLSRGEHQHQGMVELPLISGNVHFQTARIETLLSSTTRIGKIEIDAAAVQAVVGVVHRPEVKEVFKAIKGNIDDIQQHVEDFGSGGTAKGVDQKRFLFDLRLALAGVRVSSGTSQTRKPSAAKAEFGIGPLHATVSNRKTFSDANTVIPEVHVQIDDIGARLWTDEQDKVKPCGSVKFGIKMHFNSHTTPGGTVARELDYRSDGIVVDAFPETASALVDVINHLQDRLRDLDLLKDMERIRQLRNSRNFKKPKVLRSENDEGDGFSAADLLSVKTTASLTNIQAFWHVHEHFGEKPHNAVLTLAGIEFTTGGGHQARLAIWNILLQLVQVSHVPEHRSSISALLPELIFSVGFWSQGKDRSLAFKASGKSLDVRLDSRFMVPVKSLQNSIEFAIDRFKKDTATWQSITGAPRQNLLDTKHLAALLVEADFDGAKVHLQSSTPRSKTQYYSHEGQTSATTLTSPGIGLKVEYNSNSGKPTVNGELQVEASSNMLLPSVVPLVLEISDSVKEVMQTDDSDAEPEPEVKPTQKFFEDDSIVSANPENLFGKTKVDLGLRICRQEFGLSCQPIGRVDAKATLGNFYLTMNTIETQEHGHFFAMSAEASTLSAYVKHVYSREPTFSFDMDSVVFSLMNSKHLSGVSGISAIVKFDPTTLSINAKQLQDLLLFREIWLPPEIRNAAPNPSSQDHSDDFVQRYHMAASAAAFPWNATVSVAVLKVNLDLGQSIGKTSFAITNLWASQQKSSDWEQNLCIGLDEMAMNSFGRMSGFINLKGLAVRTLIRWPEGESNRKPIIQASAGFASLCAKAVFDYQAFAFGDIDGLDFLMFNVRTPDNDRLVAVLDCAKAYVFCTSTSPAQAAGLYQAFDRLIQEKEAAHTQSLKDIERQLHREKRTVSGSVPAVPKPTKKQPPQATSPVPLQTDVVVTIGSVCFGIYPTTFFDPQILKLEARSVQAHFAVGLQRSNTRIHSDLGMTMGQLQVALASTPRPTATQKALEVSVDEIVSNATQARGGTIVRVPEVKAVMQTWQAVDPRPNEDVVDYVFKSVFEGKIDVGWNFARIDFIKTMWNSHSKAMAKMGREVAEPAVRITAGRELGGGGKGVERNGNPHRNTNANSNGAYSNGGKLSGKDSKLGKANPKDTPTQGKITAEVHLPISKYEYRALQPPIIETPQLRDMGEATPPLEWIGLNRERLPNVTHQIVIVPLQEVAREVGGAYGRILG</sequence>